<dbReference type="Pfam" id="PF15370">
    <property type="entry name" value="NOPCHAP1"/>
    <property type="match status" value="1"/>
</dbReference>
<dbReference type="STRING" id="1157962.A0A250XGL7"/>
<proteinExistence type="predicted"/>
<dbReference type="EMBL" id="BEGY01000077">
    <property type="protein sequence ID" value="GAX82225.1"/>
    <property type="molecule type" value="Genomic_DNA"/>
</dbReference>
<reference evidence="2 3" key="1">
    <citation type="submission" date="2017-08" db="EMBL/GenBank/DDBJ databases">
        <title>Acidophilic green algal genome provides insights into adaptation to an acidic environment.</title>
        <authorList>
            <person name="Hirooka S."/>
            <person name="Hirose Y."/>
            <person name="Kanesaki Y."/>
            <person name="Higuchi S."/>
            <person name="Fujiwara T."/>
            <person name="Onuma R."/>
            <person name="Era A."/>
            <person name="Ohbayashi R."/>
            <person name="Uzuka A."/>
            <person name="Nozaki H."/>
            <person name="Yoshikawa H."/>
            <person name="Miyagishima S.Y."/>
        </authorList>
    </citation>
    <scope>NUCLEOTIDE SEQUENCE [LARGE SCALE GENOMIC DNA]</scope>
    <source>
        <strain evidence="2 3">NIES-2499</strain>
    </source>
</reference>
<feature type="compositionally biased region" description="Polar residues" evidence="1">
    <location>
        <begin position="173"/>
        <end position="187"/>
    </location>
</feature>
<keyword evidence="3" id="KW-1185">Reference proteome</keyword>
<dbReference type="OrthoDB" id="550198at2759"/>
<dbReference type="PANTHER" id="PTHR28674:SF1">
    <property type="entry name" value="NOP PROTEIN CHAPERONE 1"/>
    <property type="match status" value="1"/>
</dbReference>
<dbReference type="PANTHER" id="PTHR28674">
    <property type="entry name" value="SIMILAR TO DNA SEGMENT, CHR 10, WAYNE STATE UNIVERSITY 102,-EXPRESSED"/>
    <property type="match status" value="1"/>
</dbReference>
<evidence type="ECO:0000313" key="2">
    <source>
        <dbReference type="EMBL" id="GAX82225.1"/>
    </source>
</evidence>
<dbReference type="GO" id="GO:0062064">
    <property type="term" value="F:box C/D methylation guide snoRNP complex binding"/>
    <property type="evidence" value="ECO:0007669"/>
    <property type="project" value="TreeGrafter"/>
</dbReference>
<organism evidence="2 3">
    <name type="scientific">Chlamydomonas eustigma</name>
    <dbReference type="NCBI Taxonomy" id="1157962"/>
    <lineage>
        <taxon>Eukaryota</taxon>
        <taxon>Viridiplantae</taxon>
        <taxon>Chlorophyta</taxon>
        <taxon>core chlorophytes</taxon>
        <taxon>Chlorophyceae</taxon>
        <taxon>CS clade</taxon>
        <taxon>Chlamydomonadales</taxon>
        <taxon>Chlamydomonadaceae</taxon>
        <taxon>Chlamydomonas</taxon>
    </lineage>
</organism>
<sequence>MSKRISGGLLDVPSEPSFRNRLSVLDGDCSLAPRPHIGPVPKSSLLTRLNQFLPELQAANQQLNEELKIKPPSHFDVENVPEDQEGGYIEMDLACGLIDLKSEEAVIAAETAMKGHGRDLPRGTDMSVSEDSSGEDSDDAEEGHVGPSNTTEVISNEDSMKMGRAESNHHQQSELPTQTVKKSALNSSKKKRRDRPSIVEL</sequence>
<dbReference type="Proteomes" id="UP000232323">
    <property type="component" value="Unassembled WGS sequence"/>
</dbReference>
<dbReference type="GO" id="GO:0000492">
    <property type="term" value="P:box C/D snoRNP assembly"/>
    <property type="evidence" value="ECO:0007669"/>
    <property type="project" value="InterPro"/>
</dbReference>
<gene>
    <name evidence="2" type="ORF">CEUSTIGMA_g9653.t1</name>
</gene>
<feature type="region of interest" description="Disordered" evidence="1">
    <location>
        <begin position="116"/>
        <end position="201"/>
    </location>
</feature>
<evidence type="ECO:0000256" key="1">
    <source>
        <dbReference type="SAM" id="MobiDB-lite"/>
    </source>
</evidence>
<dbReference type="InterPro" id="IPR027921">
    <property type="entry name" value="NOPCHAP1"/>
</dbReference>
<feature type="compositionally biased region" description="Basic and acidic residues" evidence="1">
    <location>
        <begin position="158"/>
        <end position="172"/>
    </location>
</feature>
<protein>
    <submittedName>
        <fullName evidence="2">Uncharacterized protein</fullName>
    </submittedName>
</protein>
<dbReference type="AlphaFoldDB" id="A0A250XGL7"/>
<evidence type="ECO:0000313" key="3">
    <source>
        <dbReference type="Proteomes" id="UP000232323"/>
    </source>
</evidence>
<accession>A0A250XGL7</accession>
<name>A0A250XGL7_9CHLO</name>
<feature type="compositionally biased region" description="Acidic residues" evidence="1">
    <location>
        <begin position="132"/>
        <end position="141"/>
    </location>
</feature>
<comment type="caution">
    <text evidence="2">The sequence shown here is derived from an EMBL/GenBank/DDBJ whole genome shotgun (WGS) entry which is preliminary data.</text>
</comment>
<feature type="compositionally biased region" description="Polar residues" evidence="1">
    <location>
        <begin position="147"/>
        <end position="157"/>
    </location>
</feature>